<reference evidence="4" key="1">
    <citation type="submission" date="2015-11" db="EMBL/GenBank/DDBJ databases">
        <authorList>
            <person name="Varghese N."/>
        </authorList>
    </citation>
    <scope>NUCLEOTIDE SEQUENCE [LARGE SCALE GENOMIC DNA]</scope>
    <source>
        <strain evidence="4">DSM 45899</strain>
    </source>
</reference>
<dbReference type="AlphaFoldDB" id="A0A0S4QRW6"/>
<dbReference type="EMBL" id="FAOZ01000015">
    <property type="protein sequence ID" value="CUU57961.1"/>
    <property type="molecule type" value="Genomic_DNA"/>
</dbReference>
<gene>
    <name evidence="3" type="ORF">Ga0074812_115163</name>
</gene>
<keyword evidence="2" id="KW-0472">Membrane</keyword>
<name>A0A0S4QRW6_9ACTN</name>
<feature type="transmembrane region" description="Helical" evidence="2">
    <location>
        <begin position="184"/>
        <end position="205"/>
    </location>
</feature>
<keyword evidence="2" id="KW-0812">Transmembrane</keyword>
<evidence type="ECO:0000313" key="4">
    <source>
        <dbReference type="Proteomes" id="UP000198802"/>
    </source>
</evidence>
<evidence type="ECO:0000313" key="3">
    <source>
        <dbReference type="EMBL" id="CUU57961.1"/>
    </source>
</evidence>
<organism evidence="3 4">
    <name type="scientific">Parafrankia irregularis</name>
    <dbReference type="NCBI Taxonomy" id="795642"/>
    <lineage>
        <taxon>Bacteria</taxon>
        <taxon>Bacillati</taxon>
        <taxon>Actinomycetota</taxon>
        <taxon>Actinomycetes</taxon>
        <taxon>Frankiales</taxon>
        <taxon>Frankiaceae</taxon>
        <taxon>Parafrankia</taxon>
    </lineage>
</organism>
<feature type="transmembrane region" description="Helical" evidence="2">
    <location>
        <begin position="62"/>
        <end position="80"/>
    </location>
</feature>
<feature type="transmembrane region" description="Helical" evidence="2">
    <location>
        <begin position="86"/>
        <end position="108"/>
    </location>
</feature>
<feature type="transmembrane region" description="Helical" evidence="2">
    <location>
        <begin position="115"/>
        <end position="133"/>
    </location>
</feature>
<sequence length="284" mass="29064">MTHPGSGHTSRRYAARVDSPPTAPLVIRPTGRHAARNADAARAGRRRQTEARIMDDTGADRILAAFASLGAAATHAAVAPSHFGSWPLSGVFFIAAAIFQASWALPALRQAGRRTMAAGLLVNAGSILLWLVSRTSGLPIGPHAGLPEQVDRVDLTTVAFEAVVCVVALWELWSRHARGFRSSFSAAVVIGAAGAGVTGLAIPAVELAGSHSHSHGHGTTDESVPHSHGQGGEHPATPTPTPTPDGGDGGAPPASPAVGETGEPERPRPASSHTHAPGTAPHDD</sequence>
<accession>A0A0S4QRW6</accession>
<keyword evidence="2" id="KW-1133">Transmembrane helix</keyword>
<feature type="region of interest" description="Disordered" evidence="1">
    <location>
        <begin position="209"/>
        <end position="284"/>
    </location>
</feature>
<evidence type="ECO:0000256" key="2">
    <source>
        <dbReference type="SAM" id="Phobius"/>
    </source>
</evidence>
<feature type="region of interest" description="Disordered" evidence="1">
    <location>
        <begin position="1"/>
        <end position="22"/>
    </location>
</feature>
<feature type="transmembrane region" description="Helical" evidence="2">
    <location>
        <begin position="153"/>
        <end position="172"/>
    </location>
</feature>
<keyword evidence="4" id="KW-1185">Reference proteome</keyword>
<evidence type="ECO:0000256" key="1">
    <source>
        <dbReference type="SAM" id="MobiDB-lite"/>
    </source>
</evidence>
<dbReference type="Proteomes" id="UP000198802">
    <property type="component" value="Unassembled WGS sequence"/>
</dbReference>
<proteinExistence type="predicted"/>
<protein>
    <submittedName>
        <fullName evidence="3">Uncharacterized protein</fullName>
    </submittedName>
</protein>